<reference evidence="1" key="1">
    <citation type="journal article" date="2019" name="Sci. Rep.">
        <title>Draft genome of Tanacetum cinerariifolium, the natural source of mosquito coil.</title>
        <authorList>
            <person name="Yamashiro T."/>
            <person name="Shiraishi A."/>
            <person name="Satake H."/>
            <person name="Nakayama K."/>
        </authorList>
    </citation>
    <scope>NUCLEOTIDE SEQUENCE</scope>
</reference>
<name>A0A699XFT7_TANCI</name>
<organism evidence="1">
    <name type="scientific">Tanacetum cinerariifolium</name>
    <name type="common">Dalmatian daisy</name>
    <name type="synonym">Chrysanthemum cinerariifolium</name>
    <dbReference type="NCBI Taxonomy" id="118510"/>
    <lineage>
        <taxon>Eukaryota</taxon>
        <taxon>Viridiplantae</taxon>
        <taxon>Streptophyta</taxon>
        <taxon>Embryophyta</taxon>
        <taxon>Tracheophyta</taxon>
        <taxon>Spermatophyta</taxon>
        <taxon>Magnoliopsida</taxon>
        <taxon>eudicotyledons</taxon>
        <taxon>Gunneridae</taxon>
        <taxon>Pentapetalae</taxon>
        <taxon>asterids</taxon>
        <taxon>campanulids</taxon>
        <taxon>Asterales</taxon>
        <taxon>Asteraceae</taxon>
        <taxon>Asteroideae</taxon>
        <taxon>Anthemideae</taxon>
        <taxon>Anthemidinae</taxon>
        <taxon>Tanacetum</taxon>
    </lineage>
</organism>
<dbReference type="AlphaFoldDB" id="A0A699XFT7"/>
<protein>
    <submittedName>
        <fullName evidence="1">Uncharacterized protein</fullName>
    </submittedName>
</protein>
<gene>
    <name evidence="1" type="ORF">Tci_928837</name>
</gene>
<sequence>GGGGPRRMWQRWSMKVAAVLDDGGGACFVADM</sequence>
<accession>A0A699XFT7</accession>
<dbReference type="EMBL" id="BKCJ011834233">
    <property type="protein sequence ID" value="GFD56868.1"/>
    <property type="molecule type" value="Genomic_DNA"/>
</dbReference>
<comment type="caution">
    <text evidence="1">The sequence shown here is derived from an EMBL/GenBank/DDBJ whole genome shotgun (WGS) entry which is preliminary data.</text>
</comment>
<proteinExistence type="predicted"/>
<feature type="non-terminal residue" evidence="1">
    <location>
        <position position="1"/>
    </location>
</feature>
<evidence type="ECO:0000313" key="1">
    <source>
        <dbReference type="EMBL" id="GFD56868.1"/>
    </source>
</evidence>